<keyword evidence="2" id="KW-1185">Reference proteome</keyword>
<proteinExistence type="predicted"/>
<name>A0AAX6DXE6_IRIPA</name>
<dbReference type="Proteomes" id="UP001140949">
    <property type="component" value="Unassembled WGS sequence"/>
</dbReference>
<reference evidence="1" key="2">
    <citation type="submission" date="2023-04" db="EMBL/GenBank/DDBJ databases">
        <authorList>
            <person name="Bruccoleri R.E."/>
            <person name="Oakeley E.J."/>
            <person name="Faust A.-M."/>
            <person name="Dessus-Babus S."/>
            <person name="Altorfer M."/>
            <person name="Burckhardt D."/>
            <person name="Oertli M."/>
            <person name="Naumann U."/>
            <person name="Petersen F."/>
            <person name="Wong J."/>
        </authorList>
    </citation>
    <scope>NUCLEOTIDE SEQUENCE</scope>
    <source>
        <strain evidence="1">GSM-AAB239-AS_SAM_17_03QT</strain>
        <tissue evidence="1">Leaf</tissue>
    </source>
</reference>
<protein>
    <submittedName>
        <fullName evidence="1">Uncharacterized protein</fullName>
    </submittedName>
</protein>
<gene>
    <name evidence="1" type="ORF">M6B38_222810</name>
</gene>
<evidence type="ECO:0000313" key="1">
    <source>
        <dbReference type="EMBL" id="KAJ6796349.1"/>
    </source>
</evidence>
<dbReference type="EMBL" id="JANAVB010041403">
    <property type="protein sequence ID" value="KAJ6796349.1"/>
    <property type="molecule type" value="Genomic_DNA"/>
</dbReference>
<evidence type="ECO:0000313" key="2">
    <source>
        <dbReference type="Proteomes" id="UP001140949"/>
    </source>
</evidence>
<reference evidence="1" key="1">
    <citation type="journal article" date="2023" name="GigaByte">
        <title>Genome assembly of the bearded iris, Iris pallida Lam.</title>
        <authorList>
            <person name="Bruccoleri R.E."/>
            <person name="Oakeley E.J."/>
            <person name="Faust A.M.E."/>
            <person name="Altorfer M."/>
            <person name="Dessus-Babus S."/>
            <person name="Burckhardt D."/>
            <person name="Oertli M."/>
            <person name="Naumann U."/>
            <person name="Petersen F."/>
            <person name="Wong J."/>
        </authorList>
    </citation>
    <scope>NUCLEOTIDE SEQUENCE</scope>
    <source>
        <strain evidence="1">GSM-AAB239-AS_SAM_17_03QT</strain>
    </source>
</reference>
<dbReference type="AlphaFoldDB" id="A0AAX6DXE6"/>
<accession>A0AAX6DXE6</accession>
<comment type="caution">
    <text evidence="1">The sequence shown here is derived from an EMBL/GenBank/DDBJ whole genome shotgun (WGS) entry which is preliminary data.</text>
</comment>
<sequence>MESAKKIHERGRKRGRGLLKDHYFVGHAATASSSVLVSYPSALLKPFSRERRQHIMKILKVYILEDGLLLQTASLQKNLWSSIAYVNYLGHLLFLKMHIFVFPLGIQDPHNQPKLKLQFDGHVNLGPKKKDHIHPLCIWKQLPMVGSHPDSSIADPQLP</sequence>
<organism evidence="1 2">
    <name type="scientific">Iris pallida</name>
    <name type="common">Sweet iris</name>
    <dbReference type="NCBI Taxonomy" id="29817"/>
    <lineage>
        <taxon>Eukaryota</taxon>
        <taxon>Viridiplantae</taxon>
        <taxon>Streptophyta</taxon>
        <taxon>Embryophyta</taxon>
        <taxon>Tracheophyta</taxon>
        <taxon>Spermatophyta</taxon>
        <taxon>Magnoliopsida</taxon>
        <taxon>Liliopsida</taxon>
        <taxon>Asparagales</taxon>
        <taxon>Iridaceae</taxon>
        <taxon>Iridoideae</taxon>
        <taxon>Irideae</taxon>
        <taxon>Iris</taxon>
    </lineage>
</organism>